<evidence type="ECO:0000313" key="2">
    <source>
        <dbReference type="EMBL" id="MBR9653594.1"/>
    </source>
</evidence>
<dbReference type="EMBL" id="JADMKU010000048">
    <property type="protein sequence ID" value="MBR9653594.1"/>
    <property type="molecule type" value="Genomic_DNA"/>
</dbReference>
<dbReference type="InterPro" id="IPR011008">
    <property type="entry name" value="Dimeric_a/b-barrel"/>
</dbReference>
<gene>
    <name evidence="2" type="ORF">IT775_21000</name>
</gene>
<dbReference type="Pfam" id="PF07045">
    <property type="entry name" value="DUF1330"/>
    <property type="match status" value="1"/>
</dbReference>
<keyword evidence="3" id="KW-1185">Reference proteome</keyword>
<dbReference type="SUPFAM" id="SSF54909">
    <property type="entry name" value="Dimeric alpha+beta barrel"/>
    <property type="match status" value="1"/>
</dbReference>
<comment type="caution">
    <text evidence="2">The sequence shown here is derived from an EMBL/GenBank/DDBJ whole genome shotgun (WGS) entry which is preliminary data.</text>
</comment>
<organism evidence="2 3">
    <name type="scientific">Thalassovita aquimarina</name>
    <dbReference type="NCBI Taxonomy" id="2785917"/>
    <lineage>
        <taxon>Bacteria</taxon>
        <taxon>Pseudomonadati</taxon>
        <taxon>Pseudomonadota</taxon>
        <taxon>Alphaproteobacteria</taxon>
        <taxon>Rhodobacterales</taxon>
        <taxon>Roseobacteraceae</taxon>
        <taxon>Thalassovita</taxon>
    </lineage>
</organism>
<evidence type="ECO:0000313" key="3">
    <source>
        <dbReference type="Proteomes" id="UP001195941"/>
    </source>
</evidence>
<reference evidence="2 3" key="1">
    <citation type="journal article" date="2021" name="Arch. Microbiol.">
        <title>Thalassobius aquimarinus sp. nov., isolated from the Sea of Japan seashore.</title>
        <authorList>
            <person name="Kurilenko V.V."/>
            <person name="Romanenko L.A."/>
            <person name="Chernysheva N.Y."/>
            <person name="Velansky P.V."/>
            <person name="Tekutyeva L.A."/>
            <person name="Isaeva M.P."/>
            <person name="Mikhailov V.V."/>
        </authorList>
    </citation>
    <scope>NUCLEOTIDE SEQUENCE [LARGE SCALE GENOMIC DNA]</scope>
    <source>
        <strain evidence="2 3">KMM 8518</strain>
    </source>
</reference>
<dbReference type="Proteomes" id="UP001195941">
    <property type="component" value="Unassembled WGS sequence"/>
</dbReference>
<protein>
    <submittedName>
        <fullName evidence="2">DUF1330 domain-containing protein</fullName>
    </submittedName>
</protein>
<name>A0ABS5HXJ3_9RHOB</name>
<dbReference type="InterPro" id="IPR010753">
    <property type="entry name" value="DUF1330"/>
</dbReference>
<feature type="domain" description="DUF1330" evidence="1">
    <location>
        <begin position="2"/>
        <end position="39"/>
    </location>
</feature>
<dbReference type="Gene3D" id="3.30.70.100">
    <property type="match status" value="1"/>
</dbReference>
<evidence type="ECO:0000259" key="1">
    <source>
        <dbReference type="Pfam" id="PF07045"/>
    </source>
</evidence>
<accession>A0ABS5HXJ3</accession>
<sequence>MSAYVVVELAVKDAATKDRYSAAAGPVIKEFGGELIVGGA</sequence>
<proteinExistence type="predicted"/>